<feature type="domain" description="CBM6" evidence="5">
    <location>
        <begin position="474"/>
        <end position="593"/>
    </location>
</feature>
<comment type="similarity">
    <text evidence="1">Belongs to the glycosyl hydrolase 43 family.</text>
</comment>
<evidence type="ECO:0000313" key="7">
    <source>
        <dbReference type="Proteomes" id="UP001296943"/>
    </source>
</evidence>
<dbReference type="InterPro" id="IPR006584">
    <property type="entry name" value="Cellulose-bd_IV"/>
</dbReference>
<comment type="caution">
    <text evidence="6">The sequence shown here is derived from an EMBL/GenBank/DDBJ whole genome shotgun (WGS) entry which is preliminary data.</text>
</comment>
<keyword evidence="2" id="KW-0732">Signal</keyword>
<dbReference type="SUPFAM" id="SSF75005">
    <property type="entry name" value="Arabinanase/levansucrase/invertase"/>
    <property type="match status" value="1"/>
</dbReference>
<keyword evidence="4" id="KW-0326">Glycosidase</keyword>
<dbReference type="Pfam" id="PF04616">
    <property type="entry name" value="Glyco_hydro_43"/>
    <property type="match status" value="1"/>
</dbReference>
<dbReference type="PANTHER" id="PTHR43817:SF1">
    <property type="entry name" value="HYDROLASE, FAMILY 43, PUTATIVE (AFU_ORTHOLOGUE AFUA_3G01660)-RELATED"/>
    <property type="match status" value="1"/>
</dbReference>
<evidence type="ECO:0000256" key="1">
    <source>
        <dbReference type="ARBA" id="ARBA00009865"/>
    </source>
</evidence>
<dbReference type="InterPro" id="IPR006710">
    <property type="entry name" value="Glyco_hydro_43"/>
</dbReference>
<dbReference type="PROSITE" id="PS51175">
    <property type="entry name" value="CBM6"/>
    <property type="match status" value="2"/>
</dbReference>
<evidence type="ECO:0000256" key="2">
    <source>
        <dbReference type="ARBA" id="ARBA00022729"/>
    </source>
</evidence>
<protein>
    <submittedName>
        <fullName evidence="6">GH43 family beta-xylosidase</fullName>
    </submittedName>
</protein>
<feature type="domain" description="CBM6" evidence="5">
    <location>
        <begin position="599"/>
        <end position="718"/>
    </location>
</feature>
<dbReference type="RefSeq" id="WP_204497794.1">
    <property type="nucleotide sequence ID" value="NZ_JAFBDR010000003.1"/>
</dbReference>
<dbReference type="Pfam" id="PF16990">
    <property type="entry name" value="CBM_35"/>
    <property type="match status" value="2"/>
</dbReference>
<dbReference type="Gene3D" id="2.115.10.20">
    <property type="entry name" value="Glycosyl hydrolase domain, family 43"/>
    <property type="match status" value="1"/>
</dbReference>
<evidence type="ECO:0000259" key="5">
    <source>
        <dbReference type="PROSITE" id="PS51175"/>
    </source>
</evidence>
<evidence type="ECO:0000256" key="4">
    <source>
        <dbReference type="ARBA" id="ARBA00023295"/>
    </source>
</evidence>
<organism evidence="6 7">
    <name type="scientific">Aquibacillus albus</name>
    <dbReference type="NCBI Taxonomy" id="1168171"/>
    <lineage>
        <taxon>Bacteria</taxon>
        <taxon>Bacillati</taxon>
        <taxon>Bacillota</taxon>
        <taxon>Bacilli</taxon>
        <taxon>Bacillales</taxon>
        <taxon>Bacillaceae</taxon>
        <taxon>Aquibacillus</taxon>
    </lineage>
</organism>
<reference evidence="6 7" key="1">
    <citation type="submission" date="2021-01" db="EMBL/GenBank/DDBJ databases">
        <title>Genomic Encyclopedia of Type Strains, Phase IV (KMG-IV): sequencing the most valuable type-strain genomes for metagenomic binning, comparative biology and taxonomic classification.</title>
        <authorList>
            <person name="Goeker M."/>
        </authorList>
    </citation>
    <scope>NUCLEOTIDE SEQUENCE [LARGE SCALE GENOMIC DNA]</scope>
    <source>
        <strain evidence="6 7">DSM 23711</strain>
    </source>
</reference>
<dbReference type="InterPro" id="IPR023296">
    <property type="entry name" value="Glyco_hydro_beta-prop_sf"/>
</dbReference>
<dbReference type="PANTHER" id="PTHR43817">
    <property type="entry name" value="GLYCOSYL HYDROLASE"/>
    <property type="match status" value="1"/>
</dbReference>
<dbReference type="InterPro" id="IPR005084">
    <property type="entry name" value="CBM6"/>
</dbReference>
<proteinExistence type="inferred from homology"/>
<dbReference type="SMART" id="SM00606">
    <property type="entry name" value="CBD_IV"/>
    <property type="match status" value="1"/>
</dbReference>
<dbReference type="EMBL" id="JAFBDR010000003">
    <property type="protein sequence ID" value="MBM7570378.1"/>
    <property type="molecule type" value="Genomic_DNA"/>
</dbReference>
<keyword evidence="3" id="KW-0378">Hydrolase</keyword>
<sequence length="719" mass="80899">MTKGIKKILFVVLSLVFILMHLDSSTLLASDPIQIDGNDRPGNEQLPDELKNLKQFKLELDESTYKNKSYHNGTIRLSFHNKQSFDWKSKIGVKYVYVKGGDSGNLYSYKEEETMDKNLHAPKNRGGKQPDIGHVTFYYEEEPLQLFENPIIGEGADPWIVRHSDGYYYYTQTTGNNITIWKSKTITGLKSAESKVVWTPEEGAPNSEHIWAPELHFIDGKWYVYFAASAGDMGKQRMYVLESESSDPFGNYSYPKGTDYGKLTTPSDKWAIDGSILKYNGNYYFAWSGWEGDTNVRQDIYIAPMSNPWTISGDRVELSRPEYDWEKVGFPHVNEGPQFLKNSEGQLFMVYSASGSWTDDYKLGMLTFTGNDPINPDAWEKSAEPVFEKNPEADVYGPGHNGFFKSPDGTEDWIIYHAAKFQGAGWNRNVRIQKFNWNEDGTPNFGTPVSTGTLLEVPSVERAGTLTPGLPVGYKFEAEEAKVNHAKIVTNTSASNGKKVGYIDYEDSYVEFSVDDLPAGDYILKIRYSNGMGQTATHHISVNGASVGEVSYESFGWDSWRFAEKTINLSNGENKIKISKGDLFTEMDFIELVPEQPELRYEAEHASLNKVKAINHPTASNGQKVGYIDNDHSYIDYRINVEESGTYNLNVTYGNGTKIDSSHTVTVNGNKTGMVEYVPTGWDNWGNTSLPIDLEKGINTIKLSKNIGYAEVDYITISK</sequence>
<gene>
    <name evidence="6" type="ORF">JOC48_000856</name>
</gene>
<dbReference type="Proteomes" id="UP001296943">
    <property type="component" value="Unassembled WGS sequence"/>
</dbReference>
<evidence type="ECO:0000313" key="6">
    <source>
        <dbReference type="EMBL" id="MBM7570378.1"/>
    </source>
</evidence>
<dbReference type="CDD" id="cd18820">
    <property type="entry name" value="GH43_LbAraf43-like"/>
    <property type="match status" value="1"/>
</dbReference>
<keyword evidence="7" id="KW-1185">Reference proteome</keyword>
<dbReference type="InterPro" id="IPR008979">
    <property type="entry name" value="Galactose-bd-like_sf"/>
</dbReference>
<dbReference type="SUPFAM" id="SSF49785">
    <property type="entry name" value="Galactose-binding domain-like"/>
    <property type="match status" value="2"/>
</dbReference>
<evidence type="ECO:0000256" key="3">
    <source>
        <dbReference type="ARBA" id="ARBA00022801"/>
    </source>
</evidence>
<name>A0ABS2MX63_9BACI</name>
<dbReference type="Gene3D" id="2.60.120.260">
    <property type="entry name" value="Galactose-binding domain-like"/>
    <property type="match status" value="2"/>
</dbReference>
<accession>A0ABS2MX63</accession>